<comment type="caution">
    <text evidence="1">The sequence shown here is derived from an EMBL/GenBank/DDBJ whole genome shotgun (WGS) entry which is preliminary data.</text>
</comment>
<reference evidence="1 2" key="1">
    <citation type="submission" date="2021-06" db="EMBL/GenBank/DDBJ databases">
        <title>Caerostris extrusa draft genome.</title>
        <authorList>
            <person name="Kono N."/>
            <person name="Arakawa K."/>
        </authorList>
    </citation>
    <scope>NUCLEOTIDE SEQUENCE [LARGE SCALE GENOMIC DNA]</scope>
</reference>
<accession>A0AAV4VDV1</accession>
<protein>
    <submittedName>
        <fullName evidence="1">Uncharacterized protein</fullName>
    </submittedName>
</protein>
<organism evidence="1 2">
    <name type="scientific">Caerostris extrusa</name>
    <name type="common">Bark spider</name>
    <name type="synonym">Caerostris bankana</name>
    <dbReference type="NCBI Taxonomy" id="172846"/>
    <lineage>
        <taxon>Eukaryota</taxon>
        <taxon>Metazoa</taxon>
        <taxon>Ecdysozoa</taxon>
        <taxon>Arthropoda</taxon>
        <taxon>Chelicerata</taxon>
        <taxon>Arachnida</taxon>
        <taxon>Araneae</taxon>
        <taxon>Araneomorphae</taxon>
        <taxon>Entelegynae</taxon>
        <taxon>Araneoidea</taxon>
        <taxon>Araneidae</taxon>
        <taxon>Caerostris</taxon>
    </lineage>
</organism>
<keyword evidence="2" id="KW-1185">Reference proteome</keyword>
<evidence type="ECO:0000313" key="1">
    <source>
        <dbReference type="EMBL" id="GIY68086.1"/>
    </source>
</evidence>
<proteinExistence type="predicted"/>
<evidence type="ECO:0000313" key="2">
    <source>
        <dbReference type="Proteomes" id="UP001054945"/>
    </source>
</evidence>
<name>A0AAV4VDV1_CAEEX</name>
<dbReference type="AlphaFoldDB" id="A0AAV4VDV1"/>
<dbReference type="EMBL" id="BPLR01014324">
    <property type="protein sequence ID" value="GIY68086.1"/>
    <property type="molecule type" value="Genomic_DNA"/>
</dbReference>
<dbReference type="Proteomes" id="UP001054945">
    <property type="component" value="Unassembled WGS sequence"/>
</dbReference>
<sequence length="107" mass="12806">MVQKEKNTYCPRRQTILFTVHRNMMAIYDAGAGDIFFYVVLLFGQEMQYLSYYEEQAVRLLLEQLRPYDRLLFKRACHAAGVPRKIFFFFVQIVPVLPFSHKYIKTK</sequence>
<gene>
    <name evidence="1" type="ORF">CEXT_688211</name>
</gene>